<dbReference type="RefSeq" id="XP_034270606.1">
    <property type="nucleotide sequence ID" value="XM_034414715.2"/>
</dbReference>
<dbReference type="Gene3D" id="1.25.10.10">
    <property type="entry name" value="Leucine-rich Repeat Variant"/>
    <property type="match status" value="1"/>
</dbReference>
<name>A0A6P9BRC8_PANGU</name>
<keyword evidence="2" id="KW-0472">Membrane</keyword>
<dbReference type="KEGG" id="pgut:117664016"/>
<evidence type="ECO:0000256" key="1">
    <source>
        <dbReference type="SAM" id="MobiDB-lite"/>
    </source>
</evidence>
<dbReference type="GO" id="GO:0005634">
    <property type="term" value="C:nucleus"/>
    <property type="evidence" value="ECO:0007669"/>
    <property type="project" value="TreeGrafter"/>
</dbReference>
<dbReference type="InParanoid" id="A0A6P9BRC8"/>
<feature type="region of interest" description="Disordered" evidence="1">
    <location>
        <begin position="432"/>
        <end position="588"/>
    </location>
</feature>
<dbReference type="SUPFAM" id="SSF48371">
    <property type="entry name" value="ARM repeat"/>
    <property type="match status" value="1"/>
</dbReference>
<dbReference type="InterPro" id="IPR042834">
    <property type="entry name" value="Armc12"/>
</dbReference>
<feature type="domain" description="Armadillo repeat-containing" evidence="3">
    <location>
        <begin position="108"/>
        <end position="276"/>
    </location>
</feature>
<evidence type="ECO:0000259" key="3">
    <source>
        <dbReference type="Pfam" id="PF04826"/>
    </source>
</evidence>
<accession>A0A6P9BRC8</accession>
<evidence type="ECO:0000313" key="4">
    <source>
        <dbReference type="Proteomes" id="UP001652622"/>
    </source>
</evidence>
<dbReference type="InterPro" id="IPR016024">
    <property type="entry name" value="ARM-type_fold"/>
</dbReference>
<dbReference type="Proteomes" id="UP001652622">
    <property type="component" value="Unplaced"/>
</dbReference>
<dbReference type="PANTHER" id="PTHR47144:SF1">
    <property type="entry name" value="ARMADILLO REPEAT-CONTAINING PROTEIN 12"/>
    <property type="match status" value="1"/>
</dbReference>
<dbReference type="InterPro" id="IPR006911">
    <property type="entry name" value="ARM-rpt_dom"/>
</dbReference>
<keyword evidence="4" id="KW-1185">Reference proteome</keyword>
<feature type="region of interest" description="Disordered" evidence="1">
    <location>
        <begin position="356"/>
        <end position="413"/>
    </location>
</feature>
<dbReference type="InterPro" id="IPR011989">
    <property type="entry name" value="ARM-like"/>
</dbReference>
<evidence type="ECO:0000313" key="5">
    <source>
        <dbReference type="RefSeq" id="XP_034270606.1"/>
    </source>
</evidence>
<keyword evidence="2" id="KW-0812">Transmembrane</keyword>
<dbReference type="Pfam" id="PF04826">
    <property type="entry name" value="Arm_2"/>
    <property type="match status" value="1"/>
</dbReference>
<feature type="transmembrane region" description="Helical" evidence="2">
    <location>
        <begin position="12"/>
        <end position="33"/>
    </location>
</feature>
<gene>
    <name evidence="5" type="primary">LOC117664016</name>
</gene>
<dbReference type="AlphaFoldDB" id="A0A6P9BRC8"/>
<organism evidence="4 5">
    <name type="scientific">Pantherophis guttatus</name>
    <name type="common">Corn snake</name>
    <name type="synonym">Elaphe guttata</name>
    <dbReference type="NCBI Taxonomy" id="94885"/>
    <lineage>
        <taxon>Eukaryota</taxon>
        <taxon>Metazoa</taxon>
        <taxon>Chordata</taxon>
        <taxon>Craniata</taxon>
        <taxon>Vertebrata</taxon>
        <taxon>Euteleostomi</taxon>
        <taxon>Lepidosauria</taxon>
        <taxon>Squamata</taxon>
        <taxon>Bifurcata</taxon>
        <taxon>Unidentata</taxon>
        <taxon>Episquamata</taxon>
        <taxon>Toxicofera</taxon>
        <taxon>Serpentes</taxon>
        <taxon>Colubroidea</taxon>
        <taxon>Colubridae</taxon>
        <taxon>Colubrinae</taxon>
        <taxon>Pantherophis</taxon>
    </lineage>
</organism>
<reference evidence="5" key="1">
    <citation type="submission" date="2025-08" db="UniProtKB">
        <authorList>
            <consortium name="RefSeq"/>
        </authorList>
    </citation>
    <scope>IDENTIFICATION</scope>
    <source>
        <tissue evidence="5">Blood</tissue>
    </source>
</reference>
<keyword evidence="2" id="KW-1133">Transmembrane helix</keyword>
<dbReference type="PANTHER" id="PTHR47144">
    <property type="entry name" value="ARMADILLO REPEAT-CONTAINING PROTEIN 12"/>
    <property type="match status" value="1"/>
</dbReference>
<sequence length="588" mass="64803">MKYNELITTNNMVTAATGATAIYLVSKALLAILRSPPYSRDSLNFARLSTDSFYTPSVKASVPGELSRLLMSLSPSLDDDTKRMTLHNIAQCIYLKEPEASGCTNDDIKLVASFLDDTDKETKTETLNVFKAFATIWKFKIKIQEYIPQIIEIVTSNWDNKMQLAGLQLLNGLHLPDYTHTLLTTRLTNFMDILLTANTPTKIQVLKFLGTLIEKEDLLYDILNCQVPADFLNLFQTSQPGNLLYEMLVFVERLSEGRQSPQYQSMHWDYNKNSLHEIIFGDNSRLSERLLALIVHPEEDVQTQACKVILSLKINKEESRISSGHILGSELNVYPLESTRESQIADASLISQPLISTTEPSSDAPHSESGVSFHPLSGTNETSRGSFHPPLGTNETSRGSFHPPPGTNETSVASFHSLSDTNEISRSSFHPLLSTNETSRGSFHPSPGTNETSVASFHSLPDTNEISHGSFHPLLDTNETSRGSFHPSPGTNETSVASFHSLPDTNEISRGSFHPPPGTNETSVGSFHPLPGTNETGQSFHPLERADHSFHPLPNATVESSGEHVLEEPMDTFHSPPVAGSEESDNSI</sequence>
<feature type="compositionally biased region" description="Polar residues" evidence="1">
    <location>
        <begin position="432"/>
        <end position="467"/>
    </location>
</feature>
<proteinExistence type="predicted"/>
<protein>
    <submittedName>
        <fullName evidence="5">Armadillo repeat-containing protein 12</fullName>
    </submittedName>
</protein>
<evidence type="ECO:0000256" key="2">
    <source>
        <dbReference type="SAM" id="Phobius"/>
    </source>
</evidence>
<dbReference type="OMA" id="WRFKIKI"/>
<feature type="compositionally biased region" description="Polar residues" evidence="1">
    <location>
        <begin position="477"/>
        <end position="509"/>
    </location>
</feature>